<accession>X1SWZ4</accession>
<dbReference type="AlphaFoldDB" id="X1SWZ4"/>
<reference evidence="1" key="1">
    <citation type="journal article" date="2014" name="Front. Microbiol.">
        <title>High frequency of phylogenetically diverse reductive dehalogenase-homologous genes in deep subseafloor sedimentary metagenomes.</title>
        <authorList>
            <person name="Kawai M."/>
            <person name="Futagami T."/>
            <person name="Toyoda A."/>
            <person name="Takaki Y."/>
            <person name="Nishi S."/>
            <person name="Hori S."/>
            <person name="Arai W."/>
            <person name="Tsubouchi T."/>
            <person name="Morono Y."/>
            <person name="Uchiyama I."/>
            <person name="Ito T."/>
            <person name="Fujiyama A."/>
            <person name="Inagaki F."/>
            <person name="Takami H."/>
        </authorList>
    </citation>
    <scope>NUCLEOTIDE SEQUENCE</scope>
    <source>
        <strain evidence="1">Expedition CK06-06</strain>
    </source>
</reference>
<comment type="caution">
    <text evidence="1">The sequence shown here is derived from an EMBL/GenBank/DDBJ whole genome shotgun (WGS) entry which is preliminary data.</text>
</comment>
<gene>
    <name evidence="1" type="ORF">S12H4_03928</name>
</gene>
<dbReference type="EMBL" id="BARW01001156">
    <property type="protein sequence ID" value="GAI72344.1"/>
    <property type="molecule type" value="Genomic_DNA"/>
</dbReference>
<proteinExistence type="predicted"/>
<evidence type="ECO:0000313" key="1">
    <source>
        <dbReference type="EMBL" id="GAI72344.1"/>
    </source>
</evidence>
<protein>
    <submittedName>
        <fullName evidence="1">Uncharacterized protein</fullName>
    </submittedName>
</protein>
<feature type="non-terminal residue" evidence="1">
    <location>
        <position position="1"/>
    </location>
</feature>
<name>X1SWZ4_9ZZZZ</name>
<sequence>ANDWRLEMEKIGFKCITCGKITYVPDCDENTPGVKILEMTQCLKCVRAGEPVSPSVRQRILAKYASGEY</sequence>
<organism evidence="1">
    <name type="scientific">marine sediment metagenome</name>
    <dbReference type="NCBI Taxonomy" id="412755"/>
    <lineage>
        <taxon>unclassified sequences</taxon>
        <taxon>metagenomes</taxon>
        <taxon>ecological metagenomes</taxon>
    </lineage>
</organism>